<dbReference type="Gene3D" id="2.60.120.1390">
    <property type="match status" value="3"/>
</dbReference>
<evidence type="ECO:0000313" key="1">
    <source>
        <dbReference type="EMBL" id="MFC7405869.1"/>
    </source>
</evidence>
<evidence type="ECO:0000313" key="2">
    <source>
        <dbReference type="Proteomes" id="UP001596455"/>
    </source>
</evidence>
<reference evidence="2" key="1">
    <citation type="journal article" date="2019" name="Int. J. Syst. Evol. Microbiol.">
        <title>The Global Catalogue of Microorganisms (GCM) 10K type strain sequencing project: providing services to taxonomists for standard genome sequencing and annotation.</title>
        <authorList>
            <consortium name="The Broad Institute Genomics Platform"/>
            <consortium name="The Broad Institute Genome Sequencing Center for Infectious Disease"/>
            <person name="Wu L."/>
            <person name="Ma J."/>
        </authorList>
    </citation>
    <scope>NUCLEOTIDE SEQUENCE [LARGE SCALE GENOMIC DNA]</scope>
    <source>
        <strain evidence="2">JCM 1490</strain>
    </source>
</reference>
<organism evidence="1 2">
    <name type="scientific">Georgenia alba</name>
    <dbReference type="NCBI Taxonomy" id="2233858"/>
    <lineage>
        <taxon>Bacteria</taxon>
        <taxon>Bacillati</taxon>
        <taxon>Actinomycetota</taxon>
        <taxon>Actinomycetes</taxon>
        <taxon>Micrococcales</taxon>
        <taxon>Bogoriellaceae</taxon>
        <taxon>Georgenia</taxon>
    </lineage>
</organism>
<dbReference type="Pfam" id="PF11175">
    <property type="entry name" value="DUF2961"/>
    <property type="match status" value="1"/>
</dbReference>
<dbReference type="RefSeq" id="WP_382394696.1">
    <property type="nucleotide sequence ID" value="NZ_JBHTCQ010000002.1"/>
</dbReference>
<sequence>MRRRAAALVPAVALVAAGLSGLDGLSAAGAAHAVPAPDVGPVGWETYRQLDRLPELTTGVQTRQFSSFDRTGGNNDGFEGTYSCLRETASGCVLAEDTGAGEVQSIWFTRDGGDVTATGNIVIELDGETVLDASLQDVVDGEVGGPFVHPFVANADQSSGGVYLRVPMPYRESMRISTTQNPYFYHVSHRSFPTAQGIETFDPQEVPTDVLAAARSWGEEDPKPAAARPRTSDTELRLAPGERVRLLDAHGPGVVDELRLRLPEVIGSPTGETVTDDGRAFTGSSTFTVAVDPDNEGVRLTRRFDTISTDQRATVWVDGEQVGTWEPVGPALGWVTQTVDLPASVTAGKDEITIRNEFVSAGIDYSEFRYWVDSVVGGAEVRTDEVDVGPSQEARASEAAHDYQIVDQTWQGEQTYQLPPDRTDEEEVVRSDELLRGLRLRMTFDGARTVDAPVGEFFGSGLGEAEVHALMYAMETAPDGSYYSWWPMPFLRGARVELVNTSDHTLRSGDASVTFDRDRGRAAGLADRGQGYFQATSRAGDTVDGEDWVFLDVAGAGKFVGVNHTMEGHITSGNVRNYLEGDERVYVDGSRTPQIHGTGSEDFYQGGWYFNRQQFSNPMNGAPEMETGSFGCTYQCDAAYRLMIGDAVAFGSGLRFGIEHGPEANEPGHYGSTAFWYGHRERPALRVTDTLDVGSAESEADHGYVSDGEVATLTSTYEGDHDDVQVTDTVERTTGPVSFTLAVDPRNDGVTLRRTSDQVRAGQAVRVTVDGRDAGVWRQPLANETHRWLEDTFELPASLTHGRRALDVELVPLEDGAWSAARYEALSAG</sequence>
<dbReference type="Proteomes" id="UP001596455">
    <property type="component" value="Unassembled WGS sequence"/>
</dbReference>
<protein>
    <submittedName>
        <fullName evidence="1">DUF2961 domain-containing protein</fullName>
    </submittedName>
</protein>
<name>A0ABW2Q9Z8_9MICO</name>
<gene>
    <name evidence="1" type="ORF">ACFQQL_12165</name>
</gene>
<dbReference type="EMBL" id="JBHTCQ010000002">
    <property type="protein sequence ID" value="MFC7405869.1"/>
    <property type="molecule type" value="Genomic_DNA"/>
</dbReference>
<proteinExistence type="predicted"/>
<accession>A0ABW2Q9Z8</accession>
<dbReference type="InterPro" id="IPR021345">
    <property type="entry name" value="DUF2961"/>
</dbReference>
<comment type="caution">
    <text evidence="1">The sequence shown here is derived from an EMBL/GenBank/DDBJ whole genome shotgun (WGS) entry which is preliminary data.</text>
</comment>
<keyword evidence="2" id="KW-1185">Reference proteome</keyword>